<name>A0ACC1J1J1_9FUNG</name>
<keyword evidence="2" id="KW-1185">Reference proteome</keyword>
<reference evidence="1" key="1">
    <citation type="submission" date="2022-07" db="EMBL/GenBank/DDBJ databases">
        <title>Phylogenomic reconstructions and comparative analyses of Kickxellomycotina fungi.</title>
        <authorList>
            <person name="Reynolds N.K."/>
            <person name="Stajich J.E."/>
            <person name="Barry K."/>
            <person name="Grigoriev I.V."/>
            <person name="Crous P."/>
            <person name="Smith M.E."/>
        </authorList>
    </citation>
    <scope>NUCLEOTIDE SEQUENCE</scope>
    <source>
        <strain evidence="1">NRRL 5244</strain>
    </source>
</reference>
<feature type="non-terminal residue" evidence="1">
    <location>
        <position position="326"/>
    </location>
</feature>
<sequence>MGPMDDYATGETDVYGITNPCAQLNSFLENGAFYFSPSFDLTRSMQSQRLSAMVSDELDVREPDDKFFWNRSMLQAIIDYRQHMLSHDERQQLDQDGYLVSLIQGHVGAVYLDALGNLTATPRSAHMSVFLVSRSSSLRSGARFLTRGIDDAGAVANEVESEVIVVTPQLTFAHVQVRGSVPLFWTQEGFQIGSHRVQATRSLKASLPATERHFADLLNRYKRVNVVNLLRMHYVQSYEDMAGGGHAGNGGSSEADLGQMYRQQVLAMGLPDELLRYTAYDYNNEVRGGQFDRVGDLVQEIKAPMADYQYFLVDTTSDTVLSLQRG</sequence>
<keyword evidence="1" id="KW-0378">Hydrolase</keyword>
<comment type="caution">
    <text evidence="1">The sequence shown here is derived from an EMBL/GenBank/DDBJ whole genome shotgun (WGS) entry which is preliminary data.</text>
</comment>
<dbReference type="EMBL" id="JANBPW010004883">
    <property type="protein sequence ID" value="KAJ1933873.1"/>
    <property type="molecule type" value="Genomic_DNA"/>
</dbReference>
<evidence type="ECO:0000313" key="2">
    <source>
        <dbReference type="Proteomes" id="UP001150603"/>
    </source>
</evidence>
<protein>
    <submittedName>
        <fullName evidence="1">Inositol-1,4,5-trisphosphate 5-phosphatase 1</fullName>
        <ecNumber evidence="1">3.1.3.36</ecNumber>
    </submittedName>
</protein>
<accession>A0ACC1J1J1</accession>
<organism evidence="1 2">
    <name type="scientific">Linderina macrospora</name>
    <dbReference type="NCBI Taxonomy" id="4868"/>
    <lineage>
        <taxon>Eukaryota</taxon>
        <taxon>Fungi</taxon>
        <taxon>Fungi incertae sedis</taxon>
        <taxon>Zoopagomycota</taxon>
        <taxon>Kickxellomycotina</taxon>
        <taxon>Kickxellomycetes</taxon>
        <taxon>Kickxellales</taxon>
        <taxon>Kickxellaceae</taxon>
        <taxon>Linderina</taxon>
    </lineage>
</organism>
<gene>
    <name evidence="1" type="primary">syj1_1</name>
    <name evidence="1" type="ORF">FBU59_005884</name>
</gene>
<proteinExistence type="predicted"/>
<dbReference type="Proteomes" id="UP001150603">
    <property type="component" value="Unassembled WGS sequence"/>
</dbReference>
<dbReference type="EC" id="3.1.3.36" evidence="1"/>
<evidence type="ECO:0000313" key="1">
    <source>
        <dbReference type="EMBL" id="KAJ1933873.1"/>
    </source>
</evidence>